<reference evidence="1" key="2">
    <citation type="journal article" date="2015" name="Fish Shellfish Immunol.">
        <title>Early steps in the European eel (Anguilla anguilla)-Vibrio vulnificus interaction in the gills: Role of the RtxA13 toxin.</title>
        <authorList>
            <person name="Callol A."/>
            <person name="Pajuelo D."/>
            <person name="Ebbesson L."/>
            <person name="Teles M."/>
            <person name="MacKenzie S."/>
            <person name="Amaro C."/>
        </authorList>
    </citation>
    <scope>NUCLEOTIDE SEQUENCE</scope>
</reference>
<proteinExistence type="predicted"/>
<sequence>MKRLSMVQKASDNGLFSECVEKKLSKGESQFCDLTP</sequence>
<organism evidence="1">
    <name type="scientific">Anguilla anguilla</name>
    <name type="common">European freshwater eel</name>
    <name type="synonym">Muraena anguilla</name>
    <dbReference type="NCBI Taxonomy" id="7936"/>
    <lineage>
        <taxon>Eukaryota</taxon>
        <taxon>Metazoa</taxon>
        <taxon>Chordata</taxon>
        <taxon>Craniata</taxon>
        <taxon>Vertebrata</taxon>
        <taxon>Euteleostomi</taxon>
        <taxon>Actinopterygii</taxon>
        <taxon>Neopterygii</taxon>
        <taxon>Teleostei</taxon>
        <taxon>Anguilliformes</taxon>
        <taxon>Anguillidae</taxon>
        <taxon>Anguilla</taxon>
    </lineage>
</organism>
<evidence type="ECO:0000313" key="1">
    <source>
        <dbReference type="EMBL" id="JAH58182.1"/>
    </source>
</evidence>
<dbReference type="EMBL" id="GBXM01050395">
    <property type="protein sequence ID" value="JAH58182.1"/>
    <property type="molecule type" value="Transcribed_RNA"/>
</dbReference>
<dbReference type="AlphaFoldDB" id="A0A0E9TXH7"/>
<accession>A0A0E9TXH7</accession>
<protein>
    <submittedName>
        <fullName evidence="1">Uncharacterized protein</fullName>
    </submittedName>
</protein>
<reference evidence="1" key="1">
    <citation type="submission" date="2014-11" db="EMBL/GenBank/DDBJ databases">
        <authorList>
            <person name="Amaro Gonzalez C."/>
        </authorList>
    </citation>
    <scope>NUCLEOTIDE SEQUENCE</scope>
</reference>
<name>A0A0E9TXH7_ANGAN</name>